<dbReference type="EMBL" id="SRMA01027098">
    <property type="protein sequence ID" value="TRY59887.1"/>
    <property type="molecule type" value="Genomic_DNA"/>
</dbReference>
<keyword evidence="5" id="KW-0238">DNA-binding</keyword>
<evidence type="ECO:0000256" key="3">
    <source>
        <dbReference type="ARBA" id="ARBA00022771"/>
    </source>
</evidence>
<dbReference type="GO" id="GO:0003677">
    <property type="term" value="F:DNA binding"/>
    <property type="evidence" value="ECO:0007669"/>
    <property type="project" value="UniProtKB-KW"/>
</dbReference>
<keyword evidence="6" id="KW-0539">Nucleus</keyword>
<dbReference type="SUPFAM" id="SSF53098">
    <property type="entry name" value="Ribonuclease H-like"/>
    <property type="match status" value="1"/>
</dbReference>
<feature type="domain" description="BED-type" evidence="9">
    <location>
        <begin position="164"/>
        <end position="214"/>
    </location>
</feature>
<dbReference type="InterPro" id="IPR008906">
    <property type="entry name" value="HATC_C_dom"/>
</dbReference>
<comment type="subcellular location">
    <subcellularLocation>
        <location evidence="1">Nucleus</location>
    </subcellularLocation>
</comment>
<dbReference type="AlphaFoldDB" id="A0A553N382"/>
<dbReference type="GO" id="GO:0006357">
    <property type="term" value="P:regulation of transcription by RNA polymerase II"/>
    <property type="evidence" value="ECO:0007669"/>
    <property type="project" value="TreeGrafter"/>
</dbReference>
<dbReference type="InterPro" id="IPR012337">
    <property type="entry name" value="RNaseH-like_sf"/>
</dbReference>
<dbReference type="SMART" id="SM00614">
    <property type="entry name" value="ZnF_BED"/>
    <property type="match status" value="2"/>
</dbReference>
<dbReference type="PANTHER" id="PTHR46169:SF9">
    <property type="entry name" value="SI:DKEYP-117B8.4"/>
    <property type="match status" value="1"/>
</dbReference>
<dbReference type="PROSITE" id="PS50808">
    <property type="entry name" value="ZF_BED"/>
    <property type="match status" value="2"/>
</dbReference>
<feature type="region of interest" description="Disordered" evidence="8">
    <location>
        <begin position="805"/>
        <end position="845"/>
    </location>
</feature>
<dbReference type="Pfam" id="PF05699">
    <property type="entry name" value="Dimer_Tnp_hAT"/>
    <property type="match status" value="1"/>
</dbReference>
<dbReference type="InterPro" id="IPR003656">
    <property type="entry name" value="Znf_BED"/>
</dbReference>
<evidence type="ECO:0000259" key="9">
    <source>
        <dbReference type="PROSITE" id="PS50808"/>
    </source>
</evidence>
<evidence type="ECO:0000256" key="8">
    <source>
        <dbReference type="SAM" id="MobiDB-lite"/>
    </source>
</evidence>
<dbReference type="SUPFAM" id="SSF140996">
    <property type="entry name" value="Hermes dimerisation domain"/>
    <property type="match status" value="1"/>
</dbReference>
<keyword evidence="4" id="KW-0862">Zinc</keyword>
<dbReference type="GO" id="GO:0046983">
    <property type="term" value="F:protein dimerization activity"/>
    <property type="evidence" value="ECO:0007669"/>
    <property type="project" value="InterPro"/>
</dbReference>
<sequence>MNDLMTHYTAAPDTAHVQIYHVLFRKTRSRLTEYSFIMNDPAEHFSADMKEMETDIGVRVKVQARHFSVAWKYFLKNENKGTVYCRLCNSTFKFSSNTANMIRHLRIKHSLCIPSGASGDQRPGTEQLQEEAAAEMDLPPQRHHGLHSSPNIHRIYRYIPFPDRRKSKVWNHYTQVNHTSVECNHCKRQYSFHNSTTSMREHLGRKHGIREDSLQPSNIAGISSPAGLHSHILQGNLGNNSDIQPALPLNIKEELEEVLPEEMGEATATMNTYTPDKAPGSGTLGSDGTAQQETDMECLMYNFSTEEIGATGGGSRTCIGSKACSNKRAEVLTDLILGMVCRDLQPLSVVEESGFKLLLSCLEPNFPIPSQTLLGNILWQRHQFLKQCLQDRLKSSLASNSLNLCAEYWRSVEGCGVDGVGQYYLTVSAHFVDYHWQRTSYVLETRPIAELKVKPSVMRQPSFADVLRAVLSEFQLPEKCVFCVVYDTPSRSKSREQDQIITDKEFQQEFPDGWVSMLCAGQALKLCVEAAISIETVQKAIADARAIVLHFQHNYSASAALHLKADAVNKVSACLVLNDPGRWTTAIEMCESLLELKWVISSVLEEQKASTNLADHQWRLLHELVPVLKTVRIAASFLSEDINGSISALMPCLQGVSRLLGQKIAECTCPVVRGVMERIRTRMDEHWSLSDEDALLDCPAVLSSFLDPRFKELQFLSPHARSKLHNKIKEMLSSQAFTSGEGLIEGRRQSMEMEEALGENGQPTEFDLDDSLLIPPMSSLDSPESCGSVGEGEIVELQPSEPSFALSSPEQVNENGIVGPPFRNSKEHKRWSSGTTIASPPGENLQLTSRTRLSPIPQSMYDILLGEDPTERMPEIQRQLENYIAEPLCRRSLSPLQWWRNKEHRFPAVARLARKYLSIPATAVSASQAFAPKESTITQRRATLGSNYLNQILFLHQNADSLDQLKGCSSACDIDQCNSISRNQIRESLYQTPASSESKAPEEEL</sequence>
<evidence type="ECO:0000256" key="4">
    <source>
        <dbReference type="ARBA" id="ARBA00022833"/>
    </source>
</evidence>
<keyword evidence="2" id="KW-0479">Metal-binding</keyword>
<organism evidence="10 11">
    <name type="scientific">Danionella cerebrum</name>
    <dbReference type="NCBI Taxonomy" id="2873325"/>
    <lineage>
        <taxon>Eukaryota</taxon>
        <taxon>Metazoa</taxon>
        <taxon>Chordata</taxon>
        <taxon>Craniata</taxon>
        <taxon>Vertebrata</taxon>
        <taxon>Euteleostomi</taxon>
        <taxon>Actinopterygii</taxon>
        <taxon>Neopterygii</taxon>
        <taxon>Teleostei</taxon>
        <taxon>Ostariophysi</taxon>
        <taxon>Cypriniformes</taxon>
        <taxon>Danionidae</taxon>
        <taxon>Danioninae</taxon>
        <taxon>Danionella</taxon>
    </lineage>
</organism>
<dbReference type="GO" id="GO:0005634">
    <property type="term" value="C:nucleus"/>
    <property type="evidence" value="ECO:0007669"/>
    <property type="project" value="UniProtKB-SubCell"/>
</dbReference>
<feature type="region of interest" description="Disordered" evidence="8">
    <location>
        <begin position="271"/>
        <end position="290"/>
    </location>
</feature>
<comment type="caution">
    <text evidence="10">The sequence shown here is derived from an EMBL/GenBank/DDBJ whole genome shotgun (WGS) entry which is preliminary data.</text>
</comment>
<protein>
    <recommendedName>
        <fullName evidence="9">BED-type domain-containing protein</fullName>
    </recommendedName>
</protein>
<reference evidence="10 11" key="1">
    <citation type="journal article" date="2019" name="Sci. Data">
        <title>Hybrid genome assembly and annotation of Danionella translucida.</title>
        <authorList>
            <person name="Kadobianskyi M."/>
            <person name="Schulze L."/>
            <person name="Schuelke M."/>
            <person name="Judkewitz B."/>
        </authorList>
    </citation>
    <scope>NUCLEOTIDE SEQUENCE [LARGE SCALE GENOMIC DNA]</scope>
    <source>
        <strain evidence="10 11">Bolton</strain>
    </source>
</reference>
<dbReference type="PANTHER" id="PTHR46169">
    <property type="entry name" value="DNA REPLICATION-RELATED ELEMENT FACTOR, ISOFORM A"/>
    <property type="match status" value="1"/>
</dbReference>
<evidence type="ECO:0000256" key="6">
    <source>
        <dbReference type="ARBA" id="ARBA00023242"/>
    </source>
</evidence>
<gene>
    <name evidence="10" type="ORF">DNTS_008120</name>
</gene>
<dbReference type="InterPro" id="IPR052717">
    <property type="entry name" value="Vacuolar_transposase_reg"/>
</dbReference>
<evidence type="ECO:0000256" key="5">
    <source>
        <dbReference type="ARBA" id="ARBA00023125"/>
    </source>
</evidence>
<dbReference type="Proteomes" id="UP000316079">
    <property type="component" value="Unassembled WGS sequence"/>
</dbReference>
<name>A0A553N382_9TELE</name>
<evidence type="ECO:0000256" key="7">
    <source>
        <dbReference type="PROSITE-ProRule" id="PRU00027"/>
    </source>
</evidence>
<feature type="compositionally biased region" description="Polar residues" evidence="8">
    <location>
        <begin position="805"/>
        <end position="814"/>
    </location>
</feature>
<evidence type="ECO:0000313" key="11">
    <source>
        <dbReference type="Proteomes" id="UP000316079"/>
    </source>
</evidence>
<dbReference type="SUPFAM" id="SSF57667">
    <property type="entry name" value="beta-beta-alpha zinc fingers"/>
    <property type="match status" value="2"/>
</dbReference>
<keyword evidence="3 7" id="KW-0863">Zinc-finger</keyword>
<dbReference type="GO" id="GO:0008270">
    <property type="term" value="F:zinc ion binding"/>
    <property type="evidence" value="ECO:0007669"/>
    <property type="project" value="UniProtKB-KW"/>
</dbReference>
<feature type="domain" description="BED-type" evidence="9">
    <location>
        <begin position="65"/>
        <end position="109"/>
    </location>
</feature>
<proteinExistence type="predicted"/>
<dbReference type="InterPro" id="IPR036236">
    <property type="entry name" value="Znf_C2H2_sf"/>
</dbReference>
<dbReference type="Pfam" id="PF02892">
    <property type="entry name" value="zf-BED"/>
    <property type="match status" value="2"/>
</dbReference>
<accession>A0A553N382</accession>
<keyword evidence="11" id="KW-1185">Reference proteome</keyword>
<evidence type="ECO:0000256" key="2">
    <source>
        <dbReference type="ARBA" id="ARBA00022723"/>
    </source>
</evidence>
<dbReference type="OrthoDB" id="1869581at2759"/>
<evidence type="ECO:0000313" key="10">
    <source>
        <dbReference type="EMBL" id="TRY59887.1"/>
    </source>
</evidence>
<evidence type="ECO:0000256" key="1">
    <source>
        <dbReference type="ARBA" id="ARBA00004123"/>
    </source>
</evidence>